<dbReference type="PANTHER" id="PTHR15193">
    <property type="entry name" value="CD83 ANTIGEN"/>
    <property type="match status" value="1"/>
</dbReference>
<dbReference type="PROSITE" id="PS50835">
    <property type="entry name" value="IG_LIKE"/>
    <property type="match status" value="1"/>
</dbReference>
<name>A0AAD8FRZ4_ACIOX</name>
<keyword evidence="1" id="KW-0812">Transmembrane</keyword>
<proteinExistence type="predicted"/>
<dbReference type="InterPro" id="IPR013783">
    <property type="entry name" value="Ig-like_fold"/>
</dbReference>
<evidence type="ECO:0000313" key="4">
    <source>
        <dbReference type="Proteomes" id="UP001230051"/>
    </source>
</evidence>
<reference evidence="3" key="1">
    <citation type="submission" date="2022-02" db="EMBL/GenBank/DDBJ databases">
        <title>Atlantic sturgeon de novo genome assembly.</title>
        <authorList>
            <person name="Stock M."/>
            <person name="Klopp C."/>
            <person name="Guiguen Y."/>
            <person name="Cabau C."/>
            <person name="Parinello H."/>
            <person name="Santidrian Yebra-Pimentel E."/>
            <person name="Kuhl H."/>
            <person name="Dirks R.P."/>
            <person name="Guessner J."/>
            <person name="Wuertz S."/>
            <person name="Du K."/>
            <person name="Schartl M."/>
        </authorList>
    </citation>
    <scope>NUCLEOTIDE SEQUENCE</scope>
    <source>
        <strain evidence="3">STURGEONOMICS-FGT-2020</strain>
        <tissue evidence="3">Whole blood</tissue>
    </source>
</reference>
<dbReference type="Gene3D" id="2.60.40.10">
    <property type="entry name" value="Immunoglobulins"/>
    <property type="match status" value="1"/>
</dbReference>
<accession>A0AAD8FRZ4</accession>
<keyword evidence="1" id="KW-0472">Membrane</keyword>
<feature type="transmembrane region" description="Helical" evidence="1">
    <location>
        <begin position="183"/>
        <end position="212"/>
    </location>
</feature>
<evidence type="ECO:0000313" key="3">
    <source>
        <dbReference type="EMBL" id="KAK1146432.1"/>
    </source>
</evidence>
<dbReference type="EMBL" id="JAGXEW010000127">
    <property type="protein sequence ID" value="KAK1146432.1"/>
    <property type="molecule type" value="Genomic_DNA"/>
</dbReference>
<sequence length="226" mass="24836">MHRKLNSKSSERFIMAFSTTTLHSRAVTLFLCAMVLRSISSQEHDTVTAQCGDTVSLPCRAIERSSSYRTATWYKMNSTHQTGILRKAGSKVNPYILFNRKASLGEREALVLPDVRPGDSGTYQCYLSAQLGGTNQQTSILLEVQECVTALSTSPVQWVSSATLSPSGNTTARCELQVTDVSISMLVVGFAGVGLIKVVLSVCITEVCLGVLERRKERYDRCHCCR</sequence>
<dbReference type="InterPro" id="IPR003599">
    <property type="entry name" value="Ig_sub"/>
</dbReference>
<dbReference type="PANTHER" id="PTHR15193:SF2">
    <property type="match status" value="1"/>
</dbReference>
<evidence type="ECO:0000259" key="2">
    <source>
        <dbReference type="PROSITE" id="PS50835"/>
    </source>
</evidence>
<dbReference type="Proteomes" id="UP001230051">
    <property type="component" value="Unassembled WGS sequence"/>
</dbReference>
<keyword evidence="1" id="KW-1133">Transmembrane helix</keyword>
<dbReference type="SUPFAM" id="SSF48726">
    <property type="entry name" value="Immunoglobulin"/>
    <property type="match status" value="1"/>
</dbReference>
<organism evidence="3 4">
    <name type="scientific">Acipenser oxyrinchus oxyrinchus</name>
    <dbReference type="NCBI Taxonomy" id="40147"/>
    <lineage>
        <taxon>Eukaryota</taxon>
        <taxon>Metazoa</taxon>
        <taxon>Chordata</taxon>
        <taxon>Craniata</taxon>
        <taxon>Vertebrata</taxon>
        <taxon>Euteleostomi</taxon>
        <taxon>Actinopterygii</taxon>
        <taxon>Chondrostei</taxon>
        <taxon>Acipenseriformes</taxon>
        <taxon>Acipenseridae</taxon>
        <taxon>Acipenser</taxon>
    </lineage>
</organism>
<protein>
    <recommendedName>
        <fullName evidence="2">Ig-like domain-containing protein</fullName>
    </recommendedName>
</protein>
<dbReference type="AlphaFoldDB" id="A0AAD8FRZ4"/>
<feature type="domain" description="Ig-like" evidence="2">
    <location>
        <begin position="52"/>
        <end position="141"/>
    </location>
</feature>
<comment type="caution">
    <text evidence="3">The sequence shown here is derived from an EMBL/GenBank/DDBJ whole genome shotgun (WGS) entry which is preliminary data.</text>
</comment>
<dbReference type="InterPro" id="IPR036179">
    <property type="entry name" value="Ig-like_dom_sf"/>
</dbReference>
<dbReference type="SMART" id="SM00409">
    <property type="entry name" value="IG"/>
    <property type="match status" value="1"/>
</dbReference>
<keyword evidence="4" id="KW-1185">Reference proteome</keyword>
<gene>
    <name evidence="3" type="ORF">AOXY_G35832</name>
</gene>
<dbReference type="Pfam" id="PF13927">
    <property type="entry name" value="Ig_3"/>
    <property type="match status" value="1"/>
</dbReference>
<evidence type="ECO:0000256" key="1">
    <source>
        <dbReference type="SAM" id="Phobius"/>
    </source>
</evidence>
<dbReference type="InterPro" id="IPR007110">
    <property type="entry name" value="Ig-like_dom"/>
</dbReference>